<feature type="domain" description="BZIP" evidence="7">
    <location>
        <begin position="813"/>
        <end position="871"/>
    </location>
</feature>
<dbReference type="Gene3D" id="3.30.710.10">
    <property type="entry name" value="Potassium Channel Kv1.1, Chain A"/>
    <property type="match status" value="1"/>
</dbReference>
<dbReference type="PANTHER" id="PTHR46105:SF23">
    <property type="entry name" value="TRANSCRIPTION REGULATOR PROTEIN BACH1"/>
    <property type="match status" value="1"/>
</dbReference>
<dbReference type="PROSITE" id="PS50097">
    <property type="entry name" value="BTB"/>
    <property type="match status" value="1"/>
</dbReference>
<dbReference type="SUPFAM" id="SSF54695">
    <property type="entry name" value="POZ domain"/>
    <property type="match status" value="1"/>
</dbReference>
<dbReference type="InterPro" id="IPR004826">
    <property type="entry name" value="bZIP_Maf"/>
</dbReference>
<evidence type="ECO:0000259" key="6">
    <source>
        <dbReference type="PROSITE" id="PS50097"/>
    </source>
</evidence>
<feature type="compositionally biased region" description="Polar residues" evidence="5">
    <location>
        <begin position="186"/>
        <end position="202"/>
    </location>
</feature>
<evidence type="ECO:0000256" key="3">
    <source>
        <dbReference type="ARBA" id="ARBA00023163"/>
    </source>
</evidence>
<dbReference type="GeneID" id="120018039"/>
<keyword evidence="8" id="KW-1185">Reference proteome</keyword>
<dbReference type="SUPFAM" id="SSF47454">
    <property type="entry name" value="A DNA-binding domain in eukaryotic transcription factors"/>
    <property type="match status" value="1"/>
</dbReference>
<evidence type="ECO:0000256" key="4">
    <source>
        <dbReference type="SAM" id="Coils"/>
    </source>
</evidence>
<dbReference type="PROSITE" id="PS50217">
    <property type="entry name" value="BZIP"/>
    <property type="match status" value="1"/>
</dbReference>
<feature type="compositionally biased region" description="Polar residues" evidence="5">
    <location>
        <begin position="210"/>
        <end position="236"/>
    </location>
</feature>
<feature type="compositionally biased region" description="Polar residues" evidence="5">
    <location>
        <begin position="729"/>
        <end position="748"/>
    </location>
</feature>
<dbReference type="OrthoDB" id="624345at2759"/>
<dbReference type="AlphaFoldDB" id="A0A8U0THF7"/>
<dbReference type="InterPro" id="IPR011333">
    <property type="entry name" value="SKP1/BTB/POZ_sf"/>
</dbReference>
<feature type="compositionally biased region" description="Gly residues" evidence="5">
    <location>
        <begin position="712"/>
        <end position="721"/>
    </location>
</feature>
<sequence length="934" mass="99797">MSLRGDRTSVFTFQSAVHSSHVLTRLNDQRLRDVLCDVTLVAGGRTFRAHCSVLASCSDYFHSRIINHTSPSLVVTLPDQVTAEGFEPLLQFCYTSKLLFTKDNIVAIHRCAGLLGFHNLETSCFDFLLPKFLEGSNITAQEARRRRGGCCQGRSQIRSSNQGRLPSCRSSNQRRSPSVDSAHCTGCQSQSRTPNQSMTPSQGMLPGGMTPSQGMLPSGMTPSQGMLPSGSLAHNTDTNRDGEQQVIPHPQNTGAGQTTGSDVRNIGSDFGAQCSAANPSGTMSPQPHQRLTVPSDGNLQIDFQSSSRCTKTLALLVNSGSSGQEQFCLQTCGPNMSPLSLGGLTSSSGLGVCPILAMPCPGGVDRKPDPDTVFSDRDILGMEAAVCPVTMGEESLRDCPLSCELPSHDDVSPSDLIEAAVGEMDDDQPVVGSLMADEAGCNPGSCSTCPLRGSGVVEEAELQQPVLDLLAIHKSPNSENSEGESHGGCLMFPRPRRLGQVGQLPVLMQREDPGLDGSVAVGGHLPDSALTDPSLSDPTLCGLTPDGRGYGLGERSSVEREVAEHLAKGFWPDLCPSQTEPLPSLPNLDTMEHGGLGRVPDLDTMEHEGLGGVPNLDTMEHGGLGRVPNLNTMEHGGLGRVPNLNTMEHGGLGRVPNLDTMDHSGLGKAADFPWQLDLNSNPADCPFLRDLGTGEAGGMEGMEEVGEMGKVGQTGGMGGVEETGEAQTPGGNHSLSQSEMSPYMSSVNSGEDSDGDLDTDGDTEREVNNRRAREVCLPFPVVQISSVSRSAFQQLLRCQQLTHEQLEFVHDVRRRSKNRVAAQRCRKRKLEGIGKLQTEIGTLRGEKKRLLEERGHLQRNMEETLQSLTGLCQSVCDEAGFCHEQDQLQLLAKLQSPDVPVSALLNTLASPGLPLELMPVSLEPQPLPIPPAQP</sequence>
<dbReference type="InterPro" id="IPR046347">
    <property type="entry name" value="bZIP_sf"/>
</dbReference>
<keyword evidence="3" id="KW-0804">Transcription</keyword>
<dbReference type="Gene3D" id="1.10.880.10">
    <property type="entry name" value="Transcription factor, Skn-1-like, DNA-binding domain"/>
    <property type="match status" value="1"/>
</dbReference>
<proteinExistence type="predicted"/>
<dbReference type="SUPFAM" id="SSF57959">
    <property type="entry name" value="Leucine zipper domain"/>
    <property type="match status" value="1"/>
</dbReference>
<dbReference type="PANTHER" id="PTHR46105">
    <property type="entry name" value="AGAP004733-PA"/>
    <property type="match status" value="1"/>
</dbReference>
<dbReference type="GO" id="GO:0000981">
    <property type="term" value="F:DNA-binding transcription factor activity, RNA polymerase II-specific"/>
    <property type="evidence" value="ECO:0007669"/>
    <property type="project" value="TreeGrafter"/>
</dbReference>
<dbReference type="Pfam" id="PF00651">
    <property type="entry name" value="BTB"/>
    <property type="match status" value="1"/>
</dbReference>
<dbReference type="RefSeq" id="XP_038816924.1">
    <property type="nucleotide sequence ID" value="XM_038960996.1"/>
</dbReference>
<evidence type="ECO:0000313" key="9">
    <source>
        <dbReference type="RefSeq" id="XP_038816923.1"/>
    </source>
</evidence>
<keyword evidence="1" id="KW-0805">Transcription regulation</keyword>
<dbReference type="SMART" id="SM00338">
    <property type="entry name" value="BRLZ"/>
    <property type="match status" value="1"/>
</dbReference>
<reference evidence="9 10" key="1">
    <citation type="submission" date="2025-04" db="UniProtKB">
        <authorList>
            <consortium name="RefSeq"/>
        </authorList>
    </citation>
    <scope>IDENTIFICATION</scope>
    <source>
        <tissue evidence="9 10">White muscle</tissue>
    </source>
</reference>
<feature type="compositionally biased region" description="Polar residues" evidence="5">
    <location>
        <begin position="275"/>
        <end position="289"/>
    </location>
</feature>
<evidence type="ECO:0000256" key="5">
    <source>
        <dbReference type="SAM" id="MobiDB-lite"/>
    </source>
</evidence>
<dbReference type="InterPro" id="IPR050457">
    <property type="entry name" value="ZnFinger_BTB_dom_contain"/>
</dbReference>
<evidence type="ECO:0000256" key="2">
    <source>
        <dbReference type="ARBA" id="ARBA00023125"/>
    </source>
</evidence>
<evidence type="ECO:0000256" key="1">
    <source>
        <dbReference type="ARBA" id="ARBA00023015"/>
    </source>
</evidence>
<feature type="region of interest" description="Disordered" evidence="5">
    <location>
        <begin position="149"/>
        <end position="294"/>
    </location>
</feature>
<accession>A0A8U0THF7</accession>
<feature type="coiled-coil region" evidence="4">
    <location>
        <begin position="833"/>
        <end position="867"/>
    </location>
</feature>
<feature type="compositionally biased region" description="Polar residues" evidence="5">
    <location>
        <begin position="155"/>
        <end position="179"/>
    </location>
</feature>
<protein>
    <submittedName>
        <fullName evidence="9 10">Uncharacterized protein LOC120018039 isoform X1</fullName>
    </submittedName>
</protein>
<dbReference type="Pfam" id="PF03131">
    <property type="entry name" value="bZIP_Maf"/>
    <property type="match status" value="1"/>
</dbReference>
<evidence type="ECO:0000259" key="7">
    <source>
        <dbReference type="PROSITE" id="PS50217"/>
    </source>
</evidence>
<organism evidence="8 10">
    <name type="scientific">Salvelinus namaycush</name>
    <name type="common">Lake trout</name>
    <name type="synonym">Salmo namaycush</name>
    <dbReference type="NCBI Taxonomy" id="8040"/>
    <lineage>
        <taxon>Eukaryota</taxon>
        <taxon>Metazoa</taxon>
        <taxon>Chordata</taxon>
        <taxon>Craniata</taxon>
        <taxon>Vertebrata</taxon>
        <taxon>Euteleostomi</taxon>
        <taxon>Actinopterygii</taxon>
        <taxon>Neopterygii</taxon>
        <taxon>Teleostei</taxon>
        <taxon>Protacanthopterygii</taxon>
        <taxon>Salmoniformes</taxon>
        <taxon>Salmonidae</taxon>
        <taxon>Salmoninae</taxon>
        <taxon>Salvelinus</taxon>
    </lineage>
</organism>
<feature type="compositionally biased region" description="Acidic residues" evidence="5">
    <location>
        <begin position="751"/>
        <end position="761"/>
    </location>
</feature>
<gene>
    <name evidence="9 10" type="primary">LOC120018039</name>
</gene>
<dbReference type="RefSeq" id="XP_038816923.1">
    <property type="nucleotide sequence ID" value="XM_038960995.1"/>
</dbReference>
<dbReference type="GO" id="GO:0000978">
    <property type="term" value="F:RNA polymerase II cis-regulatory region sequence-specific DNA binding"/>
    <property type="evidence" value="ECO:0007669"/>
    <property type="project" value="TreeGrafter"/>
</dbReference>
<evidence type="ECO:0000313" key="8">
    <source>
        <dbReference type="Proteomes" id="UP000808372"/>
    </source>
</evidence>
<dbReference type="InterPro" id="IPR008917">
    <property type="entry name" value="TF_DNA-bd_sf"/>
</dbReference>
<dbReference type="InterPro" id="IPR004827">
    <property type="entry name" value="bZIP"/>
</dbReference>
<keyword evidence="2" id="KW-0238">DNA-binding</keyword>
<feature type="domain" description="BTB" evidence="6">
    <location>
        <begin position="36"/>
        <end position="102"/>
    </location>
</feature>
<keyword evidence="4" id="KW-0175">Coiled coil</keyword>
<evidence type="ECO:0000313" key="10">
    <source>
        <dbReference type="RefSeq" id="XP_038816924.1"/>
    </source>
</evidence>
<dbReference type="KEGG" id="snh:120018039"/>
<name>A0A8U0THF7_SALNM</name>
<feature type="region of interest" description="Disordered" evidence="5">
    <location>
        <begin position="712"/>
        <end position="769"/>
    </location>
</feature>
<dbReference type="PROSITE" id="PS00036">
    <property type="entry name" value="BZIP_BASIC"/>
    <property type="match status" value="1"/>
</dbReference>
<feature type="compositionally biased region" description="Polar residues" evidence="5">
    <location>
        <begin position="250"/>
        <end position="262"/>
    </location>
</feature>
<dbReference type="SMART" id="SM00225">
    <property type="entry name" value="BTB"/>
    <property type="match status" value="1"/>
</dbReference>
<dbReference type="InterPro" id="IPR000210">
    <property type="entry name" value="BTB/POZ_dom"/>
</dbReference>
<dbReference type="Proteomes" id="UP000808372">
    <property type="component" value="Chromosome 23"/>
</dbReference>